<dbReference type="SMART" id="SM00357">
    <property type="entry name" value="CSP"/>
    <property type="match status" value="1"/>
</dbReference>
<evidence type="ECO:0000313" key="3">
    <source>
        <dbReference type="Proteomes" id="UP000050863"/>
    </source>
</evidence>
<dbReference type="InterPro" id="IPR011129">
    <property type="entry name" value="CSD"/>
</dbReference>
<evidence type="ECO:0000259" key="1">
    <source>
        <dbReference type="PROSITE" id="PS51857"/>
    </source>
</evidence>
<dbReference type="SUPFAM" id="SSF50249">
    <property type="entry name" value="Nucleic acid-binding proteins"/>
    <property type="match status" value="1"/>
</dbReference>
<dbReference type="EMBL" id="LLXZ01000064">
    <property type="protein sequence ID" value="KRR09973.1"/>
    <property type="molecule type" value="Genomic_DNA"/>
</dbReference>
<dbReference type="InterPro" id="IPR002059">
    <property type="entry name" value="CSP_DNA-bd"/>
</dbReference>
<proteinExistence type="predicted"/>
<dbReference type="AlphaFoldDB" id="A0A0R3LWH8"/>
<dbReference type="Gene3D" id="2.40.50.140">
    <property type="entry name" value="Nucleic acid-binding proteins"/>
    <property type="match status" value="1"/>
</dbReference>
<protein>
    <recommendedName>
        <fullName evidence="1">CSD domain-containing protein</fullName>
    </recommendedName>
</protein>
<dbReference type="Proteomes" id="UP000050863">
    <property type="component" value="Unassembled WGS sequence"/>
</dbReference>
<dbReference type="GO" id="GO:0005829">
    <property type="term" value="C:cytosol"/>
    <property type="evidence" value="ECO:0007669"/>
    <property type="project" value="UniProtKB-ARBA"/>
</dbReference>
<sequence>MSEQGVVRFFDQERNFGFATRDGGGPDVYLHAKQCPDSMLQKGDRIEFEAVHDAARGTYWAKAIRVL</sequence>
<dbReference type="Pfam" id="PF00313">
    <property type="entry name" value="CSD"/>
    <property type="match status" value="1"/>
</dbReference>
<evidence type="ECO:0000313" key="2">
    <source>
        <dbReference type="EMBL" id="KRR09973.1"/>
    </source>
</evidence>
<name>A0A0R3LWH8_9BRAD</name>
<feature type="domain" description="CSD" evidence="1">
    <location>
        <begin position="2"/>
        <end position="67"/>
    </location>
</feature>
<dbReference type="RefSeq" id="WP_057835268.1">
    <property type="nucleotide sequence ID" value="NZ_LLXZ01000064.1"/>
</dbReference>
<accession>A0A0R3LWH8</accession>
<keyword evidence="3" id="KW-1185">Reference proteome</keyword>
<reference evidence="2 3" key="1">
    <citation type="submission" date="2014-03" db="EMBL/GenBank/DDBJ databases">
        <title>Bradyrhizobium valentinum sp. nov., isolated from effective nodules of Lupinus mariae-josephae, a lupine endemic of basic-lime soils in Eastern Spain.</title>
        <authorList>
            <person name="Duran D."/>
            <person name="Rey L."/>
            <person name="Navarro A."/>
            <person name="Busquets A."/>
            <person name="Imperial J."/>
            <person name="Ruiz-Argueso T."/>
        </authorList>
    </citation>
    <scope>NUCLEOTIDE SEQUENCE [LARGE SCALE GENOMIC DNA]</scope>
    <source>
        <strain evidence="2 3">PAC68</strain>
    </source>
</reference>
<dbReference type="PROSITE" id="PS51857">
    <property type="entry name" value="CSD_2"/>
    <property type="match status" value="1"/>
</dbReference>
<dbReference type="InterPro" id="IPR012340">
    <property type="entry name" value="NA-bd_OB-fold"/>
</dbReference>
<gene>
    <name evidence="2" type="ORF">CQ12_06055</name>
</gene>
<dbReference type="GO" id="GO:0003676">
    <property type="term" value="F:nucleic acid binding"/>
    <property type="evidence" value="ECO:0007669"/>
    <property type="project" value="InterPro"/>
</dbReference>
<organism evidence="2 3">
    <name type="scientific">Bradyrhizobium jicamae</name>
    <dbReference type="NCBI Taxonomy" id="280332"/>
    <lineage>
        <taxon>Bacteria</taxon>
        <taxon>Pseudomonadati</taxon>
        <taxon>Pseudomonadota</taxon>
        <taxon>Alphaproteobacteria</taxon>
        <taxon>Hyphomicrobiales</taxon>
        <taxon>Nitrobacteraceae</taxon>
        <taxon>Bradyrhizobium</taxon>
    </lineage>
</organism>
<comment type="caution">
    <text evidence="2">The sequence shown here is derived from an EMBL/GenBank/DDBJ whole genome shotgun (WGS) entry which is preliminary data.</text>
</comment>
<dbReference type="STRING" id="280332.CQ12_06055"/>